<dbReference type="Pfam" id="PF19279">
    <property type="entry name" value="YegS_C"/>
    <property type="match status" value="1"/>
</dbReference>
<accession>A0A511RL85</accession>
<dbReference type="Proteomes" id="UP000321827">
    <property type="component" value="Unassembled WGS sequence"/>
</dbReference>
<proteinExistence type="predicted"/>
<evidence type="ECO:0000256" key="3">
    <source>
        <dbReference type="ARBA" id="ARBA00022777"/>
    </source>
</evidence>
<evidence type="ECO:0000256" key="2">
    <source>
        <dbReference type="ARBA" id="ARBA00022741"/>
    </source>
</evidence>
<dbReference type="EMBL" id="BJXN01000013">
    <property type="protein sequence ID" value="GEM90428.1"/>
    <property type="molecule type" value="Genomic_DNA"/>
</dbReference>
<evidence type="ECO:0000313" key="8">
    <source>
        <dbReference type="Proteomes" id="UP000321827"/>
    </source>
</evidence>
<dbReference type="RefSeq" id="WP_147148151.1">
    <property type="nucleotide sequence ID" value="NZ_BJXN01000013.1"/>
</dbReference>
<dbReference type="InterPro" id="IPR001206">
    <property type="entry name" value="Diacylglycerol_kinase_cat_dom"/>
</dbReference>
<comment type="caution">
    <text evidence="7">The sequence shown here is derived from an EMBL/GenBank/DDBJ whole genome shotgun (WGS) entry which is preliminary data.</text>
</comment>
<dbReference type="Gene3D" id="3.40.50.10330">
    <property type="entry name" value="Probable inorganic polyphosphate/atp-NAD kinase, domain 1"/>
    <property type="match status" value="1"/>
</dbReference>
<dbReference type="GO" id="GO:0005886">
    <property type="term" value="C:plasma membrane"/>
    <property type="evidence" value="ECO:0007669"/>
    <property type="project" value="TreeGrafter"/>
</dbReference>
<dbReference type="AlphaFoldDB" id="A0A511RL85"/>
<dbReference type="GO" id="GO:0005524">
    <property type="term" value="F:ATP binding"/>
    <property type="evidence" value="ECO:0007669"/>
    <property type="project" value="UniProtKB-KW"/>
</dbReference>
<evidence type="ECO:0000256" key="4">
    <source>
        <dbReference type="ARBA" id="ARBA00022840"/>
    </source>
</evidence>
<feature type="region of interest" description="Disordered" evidence="5">
    <location>
        <begin position="291"/>
        <end position="315"/>
    </location>
</feature>
<sequence>MDPAVIIVNPAAGRGRVGGQLARIQAWVRSWAPEVPVWVTEGPGHASELTRRAPPDARVVAVGGDGTAHEVVRALGPGQVLGLVPVGSGNDIARMAGLRRVGLERALATALWGGIVRYDRGIVDGEPFASSATAGLDAAVARRAFAAPRYLRGLPRYLWALVAELRGLALPETRIEVDREEVYAGPMLLAAVMNSATYGGGFPIAPMARPDDGRLELVWAGAFTRLGVLGILPRLLAGRHLGHPRIGHRSGVQFRLSFDRPVPIQADGEVLPERAEIEVVIEPAALPIAADPGAREGTPALEEARPVTAMPEPTV</sequence>
<dbReference type="PANTHER" id="PTHR12358">
    <property type="entry name" value="SPHINGOSINE KINASE"/>
    <property type="match status" value="1"/>
</dbReference>
<keyword evidence="3 7" id="KW-0418">Kinase</keyword>
<protein>
    <submittedName>
        <fullName evidence="7">Diacylglycerol kinase</fullName>
    </submittedName>
</protein>
<dbReference type="Gene3D" id="2.60.200.40">
    <property type="match status" value="1"/>
</dbReference>
<feature type="domain" description="DAGKc" evidence="6">
    <location>
        <begin position="1"/>
        <end position="127"/>
    </location>
</feature>
<dbReference type="InterPro" id="IPR045540">
    <property type="entry name" value="YegS/DAGK_C"/>
</dbReference>
<evidence type="ECO:0000259" key="6">
    <source>
        <dbReference type="PROSITE" id="PS50146"/>
    </source>
</evidence>
<evidence type="ECO:0000256" key="5">
    <source>
        <dbReference type="SAM" id="MobiDB-lite"/>
    </source>
</evidence>
<dbReference type="InterPro" id="IPR016064">
    <property type="entry name" value="NAD/diacylglycerol_kinase_sf"/>
</dbReference>
<reference evidence="7 8" key="1">
    <citation type="submission" date="2019-07" db="EMBL/GenBank/DDBJ databases">
        <title>Whole genome shotgun sequence of Oceanithermus desulfurans NBRC 100063.</title>
        <authorList>
            <person name="Hosoyama A."/>
            <person name="Uohara A."/>
            <person name="Ohji S."/>
            <person name="Ichikawa N."/>
        </authorList>
    </citation>
    <scope>NUCLEOTIDE SEQUENCE [LARGE SCALE GENOMIC DNA]</scope>
    <source>
        <strain evidence="7 8">NBRC 100063</strain>
    </source>
</reference>
<organism evidence="7 8">
    <name type="scientific">Oceanithermus desulfurans NBRC 100063</name>
    <dbReference type="NCBI Taxonomy" id="1227550"/>
    <lineage>
        <taxon>Bacteria</taxon>
        <taxon>Thermotogati</taxon>
        <taxon>Deinococcota</taxon>
        <taxon>Deinococci</taxon>
        <taxon>Thermales</taxon>
        <taxon>Thermaceae</taxon>
        <taxon>Oceanithermus</taxon>
    </lineage>
</organism>
<keyword evidence="1" id="KW-0808">Transferase</keyword>
<dbReference type="InterPro" id="IPR017438">
    <property type="entry name" value="ATP-NAD_kinase_N"/>
</dbReference>
<keyword evidence="2" id="KW-0547">Nucleotide-binding</keyword>
<dbReference type="InterPro" id="IPR050187">
    <property type="entry name" value="Lipid_Phosphate_FormReg"/>
</dbReference>
<keyword evidence="4" id="KW-0067">ATP-binding</keyword>
<dbReference type="Pfam" id="PF00781">
    <property type="entry name" value="DAGK_cat"/>
    <property type="match status" value="1"/>
</dbReference>
<evidence type="ECO:0000256" key="1">
    <source>
        <dbReference type="ARBA" id="ARBA00022679"/>
    </source>
</evidence>
<dbReference type="SMART" id="SM00046">
    <property type="entry name" value="DAGKc"/>
    <property type="match status" value="1"/>
</dbReference>
<dbReference type="OrthoDB" id="9786026at2"/>
<evidence type="ECO:0000313" key="7">
    <source>
        <dbReference type="EMBL" id="GEM90428.1"/>
    </source>
</evidence>
<dbReference type="GO" id="GO:0016301">
    <property type="term" value="F:kinase activity"/>
    <property type="evidence" value="ECO:0007669"/>
    <property type="project" value="UniProtKB-KW"/>
</dbReference>
<gene>
    <name evidence="7" type="ORF">ODE01S_18620</name>
</gene>
<dbReference type="PANTHER" id="PTHR12358:SF106">
    <property type="entry name" value="LIPID KINASE YEGS"/>
    <property type="match status" value="1"/>
</dbReference>
<dbReference type="PROSITE" id="PS50146">
    <property type="entry name" value="DAGK"/>
    <property type="match status" value="1"/>
</dbReference>
<name>A0A511RL85_9DEIN</name>
<dbReference type="SUPFAM" id="SSF111331">
    <property type="entry name" value="NAD kinase/diacylglycerol kinase-like"/>
    <property type="match status" value="1"/>
</dbReference>